<gene>
    <name evidence="3" type="ORF">ACFOSV_16860</name>
</gene>
<dbReference type="EMBL" id="JBHRZS010000007">
    <property type="protein sequence ID" value="MFC3881869.1"/>
    <property type="molecule type" value="Genomic_DNA"/>
</dbReference>
<proteinExistence type="predicted"/>
<sequence length="247" mass="28572">MLKFFRNIRLNLLSEGKTGKPAHRTVKYLKYALGEIILVVIGILIALSINNWNENRKLVNQSNQALQNLEDEIVEGKTELEDVISYLEQKVEQRITFLNNKGENLADSQKIQRINRMIFFYTQAIKLPIVESELGPEKKIIHWPELTENMQDLVESIEYYNKGLDYLENDMYSNVIPYSVQQGLIVDIMKSDGLIESKDYQAADTYSSENFQNVVAISTLMITDLLEAANRIMENYDQLLLSIREKN</sequence>
<keyword evidence="2" id="KW-0812">Transmembrane</keyword>
<reference evidence="4" key="1">
    <citation type="journal article" date="2019" name="Int. J. Syst. Evol. Microbiol.">
        <title>The Global Catalogue of Microorganisms (GCM) 10K type strain sequencing project: providing services to taxonomists for standard genome sequencing and annotation.</title>
        <authorList>
            <consortium name="The Broad Institute Genomics Platform"/>
            <consortium name="The Broad Institute Genome Sequencing Center for Infectious Disease"/>
            <person name="Wu L."/>
            <person name="Ma J."/>
        </authorList>
    </citation>
    <scope>NUCLEOTIDE SEQUENCE [LARGE SCALE GENOMIC DNA]</scope>
    <source>
        <strain evidence="4">CCUG 60523</strain>
    </source>
</reference>
<dbReference type="InterPro" id="IPR045749">
    <property type="entry name" value="DUF6090"/>
</dbReference>
<keyword evidence="2" id="KW-1133">Transmembrane helix</keyword>
<comment type="caution">
    <text evidence="3">The sequence shown here is derived from an EMBL/GenBank/DDBJ whole genome shotgun (WGS) entry which is preliminary data.</text>
</comment>
<evidence type="ECO:0000256" key="2">
    <source>
        <dbReference type="SAM" id="Phobius"/>
    </source>
</evidence>
<organism evidence="3 4">
    <name type="scientific">Algoriphagus namhaensis</name>
    <dbReference type="NCBI Taxonomy" id="915353"/>
    <lineage>
        <taxon>Bacteria</taxon>
        <taxon>Pseudomonadati</taxon>
        <taxon>Bacteroidota</taxon>
        <taxon>Cytophagia</taxon>
        <taxon>Cytophagales</taxon>
        <taxon>Cyclobacteriaceae</taxon>
        <taxon>Algoriphagus</taxon>
    </lineage>
</organism>
<evidence type="ECO:0000313" key="4">
    <source>
        <dbReference type="Proteomes" id="UP001595805"/>
    </source>
</evidence>
<dbReference type="RefSeq" id="WP_377907219.1">
    <property type="nucleotide sequence ID" value="NZ_JBHRZS010000007.1"/>
</dbReference>
<evidence type="ECO:0000313" key="3">
    <source>
        <dbReference type="EMBL" id="MFC3881869.1"/>
    </source>
</evidence>
<protein>
    <submittedName>
        <fullName evidence="3">DUF6090 family protein</fullName>
    </submittedName>
</protein>
<dbReference type="Proteomes" id="UP001595805">
    <property type="component" value="Unassembled WGS sequence"/>
</dbReference>
<name>A0ABV8AW26_9BACT</name>
<keyword evidence="2" id="KW-0472">Membrane</keyword>
<evidence type="ECO:0000256" key="1">
    <source>
        <dbReference type="SAM" id="Coils"/>
    </source>
</evidence>
<feature type="transmembrane region" description="Helical" evidence="2">
    <location>
        <begin position="28"/>
        <end position="49"/>
    </location>
</feature>
<accession>A0ABV8AW26</accession>
<dbReference type="Pfam" id="PF19578">
    <property type="entry name" value="DUF6090"/>
    <property type="match status" value="1"/>
</dbReference>
<keyword evidence="1" id="KW-0175">Coiled coil</keyword>
<feature type="coiled-coil region" evidence="1">
    <location>
        <begin position="49"/>
        <end position="79"/>
    </location>
</feature>
<keyword evidence="4" id="KW-1185">Reference proteome</keyword>